<dbReference type="EMBL" id="JBHSQJ010000064">
    <property type="protein sequence ID" value="MFC5908773.1"/>
    <property type="molecule type" value="Genomic_DNA"/>
</dbReference>
<dbReference type="NCBIfam" id="TIGR03083">
    <property type="entry name" value="maleylpyruvate isomerase family mycothiol-dependent enzyme"/>
    <property type="match status" value="1"/>
</dbReference>
<dbReference type="Gene3D" id="1.20.120.450">
    <property type="entry name" value="dinb family like domain"/>
    <property type="match status" value="1"/>
</dbReference>
<evidence type="ECO:0000313" key="3">
    <source>
        <dbReference type="Proteomes" id="UP001596174"/>
    </source>
</evidence>
<feature type="domain" description="Mycothiol-dependent maleylpyruvate isomerase metal-binding" evidence="1">
    <location>
        <begin position="15"/>
        <end position="137"/>
    </location>
</feature>
<protein>
    <submittedName>
        <fullName evidence="2">TIGR03086 family metal-binding protein</fullName>
    </submittedName>
</protein>
<proteinExistence type="predicted"/>
<accession>A0ABW1G2W0</accession>
<evidence type="ECO:0000259" key="1">
    <source>
        <dbReference type="Pfam" id="PF11716"/>
    </source>
</evidence>
<dbReference type="Proteomes" id="UP001596174">
    <property type="component" value="Unassembled WGS sequence"/>
</dbReference>
<dbReference type="RefSeq" id="WP_380583961.1">
    <property type="nucleotide sequence ID" value="NZ_JBHSQJ010000064.1"/>
</dbReference>
<dbReference type="InterPro" id="IPR017520">
    <property type="entry name" value="CHP03086"/>
</dbReference>
<evidence type="ECO:0000313" key="2">
    <source>
        <dbReference type="EMBL" id="MFC5908773.1"/>
    </source>
</evidence>
<dbReference type="InterPro" id="IPR017517">
    <property type="entry name" value="Maleyloyr_isom"/>
</dbReference>
<dbReference type="NCBIfam" id="TIGR03086">
    <property type="entry name" value="TIGR03086 family metal-binding protein"/>
    <property type="match status" value="1"/>
</dbReference>
<keyword evidence="3" id="KW-1185">Reference proteome</keyword>
<sequence>MDSKEFDRLLRLDAEAVRDSAGFAAQAGPGDLSRPTPCDGWDLRRLLAHMTAQHRGFAAAARGRGGEAGVWAEWPTASDPVADHLTAAEDVTAAFAELSGPQQALALPQLAQDGQFPAALAVGFHLVDYLVHGWDVARSLGRDYDPGDELLEAGLAVALAVPRGQARLAAGSAFKPELDPAPGAGPLDRTLALLGRRPDWTPAC</sequence>
<reference evidence="3" key="1">
    <citation type="journal article" date="2019" name="Int. J. Syst. Evol. Microbiol.">
        <title>The Global Catalogue of Microorganisms (GCM) 10K type strain sequencing project: providing services to taxonomists for standard genome sequencing and annotation.</title>
        <authorList>
            <consortium name="The Broad Institute Genomics Platform"/>
            <consortium name="The Broad Institute Genome Sequencing Center for Infectious Disease"/>
            <person name="Wu L."/>
            <person name="Ma J."/>
        </authorList>
    </citation>
    <scope>NUCLEOTIDE SEQUENCE [LARGE SCALE GENOMIC DNA]</scope>
    <source>
        <strain evidence="3">JCM 4816</strain>
    </source>
</reference>
<comment type="caution">
    <text evidence="2">The sequence shown here is derived from an EMBL/GenBank/DDBJ whole genome shotgun (WGS) entry which is preliminary data.</text>
</comment>
<dbReference type="InterPro" id="IPR024344">
    <property type="entry name" value="MDMPI_metal-binding"/>
</dbReference>
<gene>
    <name evidence="2" type="ORF">ACFP3V_16315</name>
</gene>
<dbReference type="InterPro" id="IPR034660">
    <property type="entry name" value="DinB/YfiT-like"/>
</dbReference>
<name>A0ABW1G2W0_9ACTN</name>
<dbReference type="Pfam" id="PF11716">
    <property type="entry name" value="MDMPI_N"/>
    <property type="match status" value="1"/>
</dbReference>
<organism evidence="2 3">
    <name type="scientific">Streptacidiphilus monticola</name>
    <dbReference type="NCBI Taxonomy" id="2161674"/>
    <lineage>
        <taxon>Bacteria</taxon>
        <taxon>Bacillati</taxon>
        <taxon>Actinomycetota</taxon>
        <taxon>Actinomycetes</taxon>
        <taxon>Kitasatosporales</taxon>
        <taxon>Streptomycetaceae</taxon>
        <taxon>Streptacidiphilus</taxon>
    </lineage>
</organism>
<dbReference type="SUPFAM" id="SSF109854">
    <property type="entry name" value="DinB/YfiT-like putative metalloenzymes"/>
    <property type="match status" value="1"/>
</dbReference>